<accession>A0A9D2RKL5</accession>
<feature type="chain" id="PRO_5039259794" evidence="6">
    <location>
        <begin position="28"/>
        <end position="446"/>
    </location>
</feature>
<dbReference type="Proteomes" id="UP000886804">
    <property type="component" value="Unassembled WGS sequence"/>
</dbReference>
<feature type="signal peptide" evidence="6">
    <location>
        <begin position="1"/>
        <end position="27"/>
    </location>
</feature>
<reference evidence="7" key="2">
    <citation type="submission" date="2021-04" db="EMBL/GenBank/DDBJ databases">
        <authorList>
            <person name="Gilroy R."/>
        </authorList>
    </citation>
    <scope>NUCLEOTIDE SEQUENCE</scope>
    <source>
        <strain evidence="7">CHK188-4685</strain>
    </source>
</reference>
<dbReference type="Pfam" id="PF13416">
    <property type="entry name" value="SBP_bac_8"/>
    <property type="match status" value="1"/>
</dbReference>
<protein>
    <submittedName>
        <fullName evidence="7">ABC transporter substrate-binding protein</fullName>
    </submittedName>
</protein>
<dbReference type="Gene3D" id="3.40.190.10">
    <property type="entry name" value="Periplasmic binding protein-like II"/>
    <property type="match status" value="2"/>
</dbReference>
<comment type="caution">
    <text evidence="7">The sequence shown here is derived from an EMBL/GenBank/DDBJ whole genome shotgun (WGS) entry which is preliminary data.</text>
</comment>
<evidence type="ECO:0000313" key="8">
    <source>
        <dbReference type="Proteomes" id="UP000886804"/>
    </source>
</evidence>
<dbReference type="InterPro" id="IPR050490">
    <property type="entry name" value="Bact_solute-bd_prot1"/>
</dbReference>
<evidence type="ECO:0000256" key="1">
    <source>
        <dbReference type="ARBA" id="ARBA00004196"/>
    </source>
</evidence>
<dbReference type="PANTHER" id="PTHR43649">
    <property type="entry name" value="ARABINOSE-BINDING PROTEIN-RELATED"/>
    <property type="match status" value="1"/>
</dbReference>
<comment type="subcellular location">
    <subcellularLocation>
        <location evidence="1">Cell envelope</location>
    </subcellularLocation>
</comment>
<dbReference type="GO" id="GO:0030313">
    <property type="term" value="C:cell envelope"/>
    <property type="evidence" value="ECO:0007669"/>
    <property type="project" value="UniProtKB-SubCell"/>
</dbReference>
<evidence type="ECO:0000256" key="2">
    <source>
        <dbReference type="ARBA" id="ARBA00008520"/>
    </source>
</evidence>
<feature type="compositionally biased region" description="Low complexity" evidence="5">
    <location>
        <begin position="25"/>
        <end position="41"/>
    </location>
</feature>
<gene>
    <name evidence="7" type="ORF">H9716_06650</name>
</gene>
<name>A0A9D2RKL5_9FIRM</name>
<keyword evidence="4 6" id="KW-0732">Signal</keyword>
<comment type="similarity">
    <text evidence="2">Belongs to the bacterial solute-binding protein 1 family.</text>
</comment>
<feature type="region of interest" description="Disordered" evidence="5">
    <location>
        <begin position="24"/>
        <end position="50"/>
    </location>
</feature>
<dbReference type="AlphaFoldDB" id="A0A9D2RKL5"/>
<dbReference type="PROSITE" id="PS51257">
    <property type="entry name" value="PROKAR_LIPOPROTEIN"/>
    <property type="match status" value="1"/>
</dbReference>
<organism evidence="7 8">
    <name type="scientific">Candidatus Enterocloster faecavium</name>
    <dbReference type="NCBI Taxonomy" id="2838560"/>
    <lineage>
        <taxon>Bacteria</taxon>
        <taxon>Bacillati</taxon>
        <taxon>Bacillota</taxon>
        <taxon>Clostridia</taxon>
        <taxon>Lachnospirales</taxon>
        <taxon>Lachnospiraceae</taxon>
        <taxon>Enterocloster</taxon>
    </lineage>
</organism>
<evidence type="ECO:0000256" key="5">
    <source>
        <dbReference type="SAM" id="MobiDB-lite"/>
    </source>
</evidence>
<sequence length="446" mass="48679">MRKRMSWMMAVLAAAALASGCSGGETADTAGSSADTASTEEGGSQEAAPAGDATEVIFWSSMSGGMGETLDKIVSDYNASQDAVHVTVEFQGNYYDMAAKLQAAVTSGEIPHVAQLEMGRTKMFANYGVLQDMTDLAAEEGLDLSMFYPGLMNSCDWGEGVYALPFNRSTPMFYYNKDMFTEVGLDPEDPPETWDELQEYAAQLSIPDERWGFEMPIDAWFYEAFIMESDGRILNDDETDIAFNNETGTKPLELWKNMISEGIMKAPPGKEYNSYEAARSDFAAGITGMIVTSSGDLGTLSASCDFNIGTCFLPKNTRFGVPTGGANVVMMAGHEEDASATMDFLKYLTSPDVSAYWASQTGYLPSSQAAADSDVYQEYISANDNAKTALEQMEYTDIPRPVNENYPQIHSEIMMTEIQRCIEEPDYTPEEAVQAISDQTRALLGS</sequence>
<dbReference type="SUPFAM" id="SSF53850">
    <property type="entry name" value="Periplasmic binding protein-like II"/>
    <property type="match status" value="1"/>
</dbReference>
<keyword evidence="3" id="KW-0813">Transport</keyword>
<dbReference type="InterPro" id="IPR006059">
    <property type="entry name" value="SBP"/>
</dbReference>
<evidence type="ECO:0000313" key="7">
    <source>
        <dbReference type="EMBL" id="HJB07534.1"/>
    </source>
</evidence>
<evidence type="ECO:0000256" key="3">
    <source>
        <dbReference type="ARBA" id="ARBA00022448"/>
    </source>
</evidence>
<reference evidence="7" key="1">
    <citation type="journal article" date="2021" name="PeerJ">
        <title>Extensive microbial diversity within the chicken gut microbiome revealed by metagenomics and culture.</title>
        <authorList>
            <person name="Gilroy R."/>
            <person name="Ravi A."/>
            <person name="Getino M."/>
            <person name="Pursley I."/>
            <person name="Horton D.L."/>
            <person name="Alikhan N.F."/>
            <person name="Baker D."/>
            <person name="Gharbi K."/>
            <person name="Hall N."/>
            <person name="Watson M."/>
            <person name="Adriaenssens E.M."/>
            <person name="Foster-Nyarko E."/>
            <person name="Jarju S."/>
            <person name="Secka A."/>
            <person name="Antonio M."/>
            <person name="Oren A."/>
            <person name="Chaudhuri R.R."/>
            <person name="La Ragione R."/>
            <person name="Hildebrand F."/>
            <person name="Pallen M.J."/>
        </authorList>
    </citation>
    <scope>NUCLEOTIDE SEQUENCE</scope>
    <source>
        <strain evidence="7">CHK188-4685</strain>
    </source>
</reference>
<dbReference type="PANTHER" id="PTHR43649:SF31">
    <property type="entry name" value="SN-GLYCEROL-3-PHOSPHATE-BINDING PERIPLASMIC PROTEIN UGPB"/>
    <property type="match status" value="1"/>
</dbReference>
<evidence type="ECO:0000256" key="4">
    <source>
        <dbReference type="ARBA" id="ARBA00022729"/>
    </source>
</evidence>
<dbReference type="EMBL" id="DWYS01000081">
    <property type="protein sequence ID" value="HJB07534.1"/>
    <property type="molecule type" value="Genomic_DNA"/>
</dbReference>
<dbReference type="CDD" id="cd14748">
    <property type="entry name" value="PBP2_UgpB"/>
    <property type="match status" value="1"/>
</dbReference>
<evidence type="ECO:0000256" key="6">
    <source>
        <dbReference type="SAM" id="SignalP"/>
    </source>
</evidence>
<proteinExistence type="inferred from homology"/>